<keyword evidence="3" id="KW-1185">Reference proteome</keyword>
<dbReference type="Proteomes" id="UP000192923">
    <property type="component" value="Unassembled WGS sequence"/>
</dbReference>
<dbReference type="PROSITE" id="PS51257">
    <property type="entry name" value="PROKAR_LIPOPROTEIN"/>
    <property type="match status" value="1"/>
</dbReference>
<accession>A0A1Y6D144</accession>
<reference evidence="2 3" key="1">
    <citation type="submission" date="2016-12" db="EMBL/GenBank/DDBJ databases">
        <authorList>
            <person name="Song W.-J."/>
            <person name="Kurnit D.M."/>
        </authorList>
    </citation>
    <scope>NUCLEOTIDE SEQUENCE [LARGE SCALE GENOMIC DNA]</scope>
    <source>
        <strain evidence="2 3">175</strain>
    </source>
</reference>
<sequence>MSKKYWVGWVLSGLALALVGCGGEGPLGNTPPQGRPEWMKKKENTQPAPAQPEAPPQQ</sequence>
<protein>
    <recommendedName>
        <fullName evidence="4">Lipoprotein-attachment site-containing protein</fullName>
    </recommendedName>
</protein>
<gene>
    <name evidence="2" type="ORF">SAMN02949497_1431</name>
</gene>
<feature type="compositionally biased region" description="Pro residues" evidence="1">
    <location>
        <begin position="49"/>
        <end position="58"/>
    </location>
</feature>
<feature type="region of interest" description="Disordered" evidence="1">
    <location>
        <begin position="22"/>
        <end position="58"/>
    </location>
</feature>
<evidence type="ECO:0008006" key="4">
    <source>
        <dbReference type="Google" id="ProtNLM"/>
    </source>
</evidence>
<organism evidence="2 3">
    <name type="scientific">Methylomagnum ishizawai</name>
    <dbReference type="NCBI Taxonomy" id="1760988"/>
    <lineage>
        <taxon>Bacteria</taxon>
        <taxon>Pseudomonadati</taxon>
        <taxon>Pseudomonadota</taxon>
        <taxon>Gammaproteobacteria</taxon>
        <taxon>Methylococcales</taxon>
        <taxon>Methylococcaceae</taxon>
        <taxon>Methylomagnum</taxon>
    </lineage>
</organism>
<dbReference type="EMBL" id="FXAM01000001">
    <property type="protein sequence ID" value="SMF94124.1"/>
    <property type="molecule type" value="Genomic_DNA"/>
</dbReference>
<name>A0A1Y6D144_9GAMM</name>
<evidence type="ECO:0000313" key="3">
    <source>
        <dbReference type="Proteomes" id="UP000192923"/>
    </source>
</evidence>
<dbReference type="RefSeq" id="WP_176225119.1">
    <property type="nucleotide sequence ID" value="NZ_FXAM01000001.1"/>
</dbReference>
<dbReference type="AlphaFoldDB" id="A0A1Y6D144"/>
<evidence type="ECO:0000256" key="1">
    <source>
        <dbReference type="SAM" id="MobiDB-lite"/>
    </source>
</evidence>
<evidence type="ECO:0000313" key="2">
    <source>
        <dbReference type="EMBL" id="SMF94124.1"/>
    </source>
</evidence>
<proteinExistence type="predicted"/>